<evidence type="ECO:0000313" key="2">
    <source>
        <dbReference type="EMBL" id="KAG2488390.1"/>
    </source>
</evidence>
<reference evidence="2" key="1">
    <citation type="journal article" date="2020" name="bioRxiv">
        <title>Comparative genomics of Chlamydomonas.</title>
        <authorList>
            <person name="Craig R.J."/>
            <person name="Hasan A.R."/>
            <person name="Ness R.W."/>
            <person name="Keightley P.D."/>
        </authorList>
    </citation>
    <scope>NUCLEOTIDE SEQUENCE</scope>
    <source>
        <strain evidence="2">CCAP 11/70</strain>
    </source>
</reference>
<feature type="coiled-coil region" evidence="1">
    <location>
        <begin position="121"/>
        <end position="148"/>
    </location>
</feature>
<comment type="caution">
    <text evidence="2">The sequence shown here is derived from an EMBL/GenBank/DDBJ whole genome shotgun (WGS) entry which is preliminary data.</text>
</comment>
<keyword evidence="1" id="KW-0175">Coiled coil</keyword>
<dbReference type="AlphaFoldDB" id="A0A835XWZ5"/>
<evidence type="ECO:0000256" key="1">
    <source>
        <dbReference type="SAM" id="Coils"/>
    </source>
</evidence>
<evidence type="ECO:0000313" key="3">
    <source>
        <dbReference type="Proteomes" id="UP000612055"/>
    </source>
</evidence>
<dbReference type="EMBL" id="JAEHOE010000084">
    <property type="protein sequence ID" value="KAG2488390.1"/>
    <property type="molecule type" value="Genomic_DNA"/>
</dbReference>
<dbReference type="Proteomes" id="UP000612055">
    <property type="component" value="Unassembled WGS sequence"/>
</dbReference>
<proteinExistence type="predicted"/>
<accession>A0A835XWZ5</accession>
<sequence length="181" mass="19213">MAGMKKAAAAEAASVEAELTSLRQQLRDQAAALEEQAALAAVRRTEMEDGAIAEEAGAWRYVVDVEGAVRTAQSEVASASARLAEPRAAVASAQAVLAAVTADAARGAVVVARGMQNRARVRAAQQRLDSTTEALRLAELEVAAAMKRLADEEGTLDGARWVWDEAQERLARLTGSKRRRC</sequence>
<gene>
    <name evidence="2" type="ORF">HYH03_013076</name>
</gene>
<feature type="coiled-coil region" evidence="1">
    <location>
        <begin position="5"/>
        <end position="43"/>
    </location>
</feature>
<organism evidence="2 3">
    <name type="scientific">Edaphochlamys debaryana</name>
    <dbReference type="NCBI Taxonomy" id="47281"/>
    <lineage>
        <taxon>Eukaryota</taxon>
        <taxon>Viridiplantae</taxon>
        <taxon>Chlorophyta</taxon>
        <taxon>core chlorophytes</taxon>
        <taxon>Chlorophyceae</taxon>
        <taxon>CS clade</taxon>
        <taxon>Chlamydomonadales</taxon>
        <taxon>Chlamydomonadales incertae sedis</taxon>
        <taxon>Edaphochlamys</taxon>
    </lineage>
</organism>
<keyword evidence="3" id="KW-1185">Reference proteome</keyword>
<protein>
    <submittedName>
        <fullName evidence="2">Uncharacterized protein</fullName>
    </submittedName>
</protein>
<name>A0A835XWZ5_9CHLO</name>